<proteinExistence type="predicted"/>
<dbReference type="InterPro" id="IPR006311">
    <property type="entry name" value="TAT_signal"/>
</dbReference>
<name>A0A286R9I2_9BACT</name>
<sequence>MADKNDRREFLTRTVLGTAGAAAALSLEERILLAALQEGAPQGAQAPADDRPMPYGQIGKLKISRMIIGGNLIGGWAHSRDLLYVSRLFKAYNTDEKVFETLALCESHGINTVQLDPACINVFHRYLTERGGKMQALVCIHPDADAGKVKNQIEDLLSKGATFLYTHGEATDRQTMAGRLDILAKTIELIKQAGVPAGIGSHSLETPMQCEAQNVGADFYVKTFHHDQYWSATTPENRQEWCWYLPQGQQAGTYRDNMWCLDWKKTSEFFKNVKKPWFAFKVLAAGAIHPRMGFPFALRNGADFVIVGMFDFQVAEDVAMFKDAYYKVGNQREREWYA</sequence>
<accession>A0A286R9I2</accession>
<reference evidence="1 2" key="1">
    <citation type="journal article" name="Front. Microbiol.">
        <title>Sugar Metabolism of the First Thermophilic Planctomycete Thermogutta terrifontis: Comparative Genomic and Transcriptomic Approaches.</title>
        <authorList>
            <person name="Elcheninov A.G."/>
            <person name="Menzel P."/>
            <person name="Gudbergsdottir S.R."/>
            <person name="Slesarev A.I."/>
            <person name="Kadnikov V.V."/>
            <person name="Krogh A."/>
            <person name="Bonch-Osmolovskaya E.A."/>
            <person name="Peng X."/>
            <person name="Kublanov I.V."/>
        </authorList>
    </citation>
    <scope>NUCLEOTIDE SEQUENCE [LARGE SCALE GENOMIC DNA]</scope>
    <source>
        <strain evidence="1 2">R1</strain>
    </source>
</reference>
<evidence type="ECO:0000313" key="1">
    <source>
        <dbReference type="EMBL" id="ASV72617.1"/>
    </source>
</evidence>
<organism evidence="1 2">
    <name type="scientific">Thermogutta terrifontis</name>
    <dbReference type="NCBI Taxonomy" id="1331910"/>
    <lineage>
        <taxon>Bacteria</taxon>
        <taxon>Pseudomonadati</taxon>
        <taxon>Planctomycetota</taxon>
        <taxon>Planctomycetia</taxon>
        <taxon>Pirellulales</taxon>
        <taxon>Thermoguttaceae</taxon>
        <taxon>Thermogutta</taxon>
    </lineage>
</organism>
<gene>
    <name evidence="1" type="ORF">THTE_0015</name>
</gene>
<dbReference type="PROSITE" id="PS51318">
    <property type="entry name" value="TAT"/>
    <property type="match status" value="1"/>
</dbReference>
<evidence type="ECO:0008006" key="3">
    <source>
        <dbReference type="Google" id="ProtNLM"/>
    </source>
</evidence>
<dbReference type="RefSeq" id="WP_095413505.1">
    <property type="nucleotide sequence ID" value="NZ_CP018477.1"/>
</dbReference>
<evidence type="ECO:0000313" key="2">
    <source>
        <dbReference type="Proteomes" id="UP000215086"/>
    </source>
</evidence>
<dbReference type="EMBL" id="CP018477">
    <property type="protein sequence ID" value="ASV72617.1"/>
    <property type="molecule type" value="Genomic_DNA"/>
</dbReference>
<keyword evidence="2" id="KW-1185">Reference proteome</keyword>
<dbReference type="KEGG" id="ttf:THTE_0015"/>
<dbReference type="Proteomes" id="UP000215086">
    <property type="component" value="Chromosome"/>
</dbReference>
<dbReference type="AlphaFoldDB" id="A0A286R9I2"/>
<dbReference type="OrthoDB" id="237078at2"/>
<protein>
    <recommendedName>
        <fullName evidence="3">Twin-arginine translocation signal domain-containing protein</fullName>
    </recommendedName>
</protein>